<evidence type="ECO:0000313" key="2">
    <source>
        <dbReference type="Proteomes" id="UP001139068"/>
    </source>
</evidence>
<reference evidence="1" key="1">
    <citation type="journal article" date="2022" name="ISME J.">
        <title>Identification of active gaseous-alkane degraders at natural gas seeps.</title>
        <authorList>
            <person name="Farhan Ul Haque M."/>
            <person name="Hernandez M."/>
            <person name="Crombie A.T."/>
            <person name="Murrell J.C."/>
        </authorList>
    </citation>
    <scope>NUCLEOTIDE SEQUENCE</scope>
    <source>
        <strain evidence="1">ANDR5</strain>
    </source>
</reference>
<name>A0ABS9Z164_9MYCO</name>
<accession>A0ABS9Z164</accession>
<evidence type="ECO:0000313" key="1">
    <source>
        <dbReference type="EMBL" id="MCI4676239.1"/>
    </source>
</evidence>
<dbReference type="Proteomes" id="UP001139068">
    <property type="component" value="Unassembled WGS sequence"/>
</dbReference>
<proteinExistence type="predicted"/>
<dbReference type="EMBL" id="JAIVFL010000001">
    <property type="protein sequence ID" value="MCI4676239.1"/>
    <property type="molecule type" value="Genomic_DNA"/>
</dbReference>
<dbReference type="InterPro" id="IPR013762">
    <property type="entry name" value="Integrase-like_cat_sf"/>
</dbReference>
<sequence>MNVSGGLLARGHPIGATRRTGLGMAFGTLEEEAVIAAWLGHTDARFTLAVYTHSTDTALSDAAAVLGRVVAGGGASPGK</sequence>
<keyword evidence="2" id="KW-1185">Reference proteome</keyword>
<evidence type="ECO:0008006" key="3">
    <source>
        <dbReference type="Google" id="ProtNLM"/>
    </source>
</evidence>
<gene>
    <name evidence="1" type="ORF">K9U37_15680</name>
</gene>
<comment type="caution">
    <text evidence="1">The sequence shown here is derived from an EMBL/GenBank/DDBJ whole genome shotgun (WGS) entry which is preliminary data.</text>
</comment>
<dbReference type="RefSeq" id="WP_243072455.1">
    <property type="nucleotide sequence ID" value="NZ_JAIVFL010000001.1"/>
</dbReference>
<organism evidence="1 2">
    <name type="scientific">Candidatus Mycolicibacterium alkanivorans</name>
    <dbReference type="NCBI Taxonomy" id="2954114"/>
    <lineage>
        <taxon>Bacteria</taxon>
        <taxon>Bacillati</taxon>
        <taxon>Actinomycetota</taxon>
        <taxon>Actinomycetes</taxon>
        <taxon>Mycobacteriales</taxon>
        <taxon>Mycobacteriaceae</taxon>
        <taxon>Mycolicibacterium</taxon>
    </lineage>
</organism>
<protein>
    <recommendedName>
        <fullName evidence="3">Tyr recombinase domain-containing protein</fullName>
    </recommendedName>
</protein>
<dbReference type="Gene3D" id="1.10.443.10">
    <property type="entry name" value="Intergrase catalytic core"/>
    <property type="match status" value="1"/>
</dbReference>